<keyword evidence="3" id="KW-0813">Transport</keyword>
<dbReference type="GO" id="GO:0050897">
    <property type="term" value="F:cobalt ion binding"/>
    <property type="evidence" value="ECO:0007669"/>
    <property type="project" value="TreeGrafter"/>
</dbReference>
<evidence type="ECO:0000256" key="7">
    <source>
        <dbReference type="ARBA" id="ARBA00022989"/>
    </source>
</evidence>
<keyword evidence="7 12" id="KW-1133">Transmembrane helix</keyword>
<dbReference type="GO" id="GO:0015087">
    <property type="term" value="F:cobalt ion transmembrane transporter activity"/>
    <property type="evidence" value="ECO:0007669"/>
    <property type="project" value="TreeGrafter"/>
</dbReference>
<dbReference type="SUPFAM" id="SSF144083">
    <property type="entry name" value="Magnesium transport protein CorA, transmembrane region"/>
    <property type="match status" value="1"/>
</dbReference>
<keyword evidence="6" id="KW-0460">Magnesium</keyword>
<keyword evidence="9 12" id="KW-0472">Membrane</keyword>
<keyword evidence="14" id="KW-1185">Reference proteome</keyword>
<evidence type="ECO:0000256" key="9">
    <source>
        <dbReference type="ARBA" id="ARBA00023136"/>
    </source>
</evidence>
<dbReference type="PANTHER" id="PTHR46494">
    <property type="entry name" value="CORA FAMILY METAL ION TRANSPORTER (EUROFUNG)"/>
    <property type="match status" value="1"/>
</dbReference>
<reference evidence="13 14" key="1">
    <citation type="submission" date="2018-03" db="EMBL/GenBank/DDBJ databases">
        <title>Genome assembly of novel Miniimonas species PCH200.</title>
        <authorList>
            <person name="Thakur V."/>
            <person name="Kumar V."/>
            <person name="Singh D."/>
        </authorList>
    </citation>
    <scope>NUCLEOTIDE SEQUENCE [LARGE SCALE GENOMIC DNA]</scope>
    <source>
        <strain evidence="13 14">PCH200</strain>
    </source>
</reference>
<feature type="transmembrane region" description="Helical" evidence="12">
    <location>
        <begin position="218"/>
        <end position="237"/>
    </location>
</feature>
<evidence type="ECO:0000256" key="1">
    <source>
        <dbReference type="ARBA" id="ARBA00004651"/>
    </source>
</evidence>
<protein>
    <submittedName>
        <fullName evidence="13">Magnesium transporter CorA</fullName>
    </submittedName>
</protein>
<evidence type="ECO:0000313" key="14">
    <source>
        <dbReference type="Proteomes" id="UP000245166"/>
    </source>
</evidence>
<dbReference type="Proteomes" id="UP000245166">
    <property type="component" value="Unassembled WGS sequence"/>
</dbReference>
<accession>A0A2U1ZZ83</accession>
<dbReference type="GO" id="GO:0005886">
    <property type="term" value="C:plasma membrane"/>
    <property type="evidence" value="ECO:0007669"/>
    <property type="project" value="UniProtKB-SubCell"/>
</dbReference>
<keyword evidence="4" id="KW-1003">Cell membrane</keyword>
<name>A0A2U1ZZ83_9MICO</name>
<evidence type="ECO:0000256" key="5">
    <source>
        <dbReference type="ARBA" id="ARBA00022692"/>
    </source>
</evidence>
<comment type="subcellular location">
    <subcellularLocation>
        <location evidence="1">Cell membrane</location>
        <topology evidence="1">Multi-pass membrane protein</topology>
    </subcellularLocation>
</comment>
<comment type="similarity">
    <text evidence="2">Belongs to the CorA metal ion transporter (MIT) (TC 1.A.35) family.</text>
</comment>
<evidence type="ECO:0000256" key="10">
    <source>
        <dbReference type="ARBA" id="ARBA00034269"/>
    </source>
</evidence>
<proteinExistence type="inferred from homology"/>
<dbReference type="InterPro" id="IPR045863">
    <property type="entry name" value="CorA_TM1_TM2"/>
</dbReference>
<comment type="function">
    <text evidence="11">Mediates influx of magnesium ions. Alternates between open and closed states. Activated by low cytoplasmic Mg(2+) levels. Inactive when cytoplasmic Mg(2+) levels are high.</text>
</comment>
<evidence type="ECO:0000256" key="6">
    <source>
        <dbReference type="ARBA" id="ARBA00022842"/>
    </source>
</evidence>
<evidence type="ECO:0000256" key="3">
    <source>
        <dbReference type="ARBA" id="ARBA00022448"/>
    </source>
</evidence>
<organism evidence="13 14">
    <name type="scientific">Serinibacter arcticus</name>
    <dbReference type="NCBI Taxonomy" id="1655435"/>
    <lineage>
        <taxon>Bacteria</taxon>
        <taxon>Bacillati</taxon>
        <taxon>Actinomycetota</taxon>
        <taxon>Actinomycetes</taxon>
        <taxon>Micrococcales</taxon>
        <taxon>Beutenbergiaceae</taxon>
        <taxon>Serinibacter</taxon>
    </lineage>
</organism>
<keyword evidence="8" id="KW-0406">Ion transport</keyword>
<evidence type="ECO:0000256" key="4">
    <source>
        <dbReference type="ARBA" id="ARBA00022475"/>
    </source>
</evidence>
<dbReference type="GO" id="GO:0000287">
    <property type="term" value="F:magnesium ion binding"/>
    <property type="evidence" value="ECO:0007669"/>
    <property type="project" value="TreeGrafter"/>
</dbReference>
<evidence type="ECO:0000256" key="12">
    <source>
        <dbReference type="SAM" id="Phobius"/>
    </source>
</evidence>
<dbReference type="Pfam" id="PF01544">
    <property type="entry name" value="CorA"/>
    <property type="match status" value="1"/>
</dbReference>
<comment type="catalytic activity">
    <reaction evidence="10">
        <text>Mg(2+)(in) = Mg(2+)(out)</text>
        <dbReference type="Rhea" id="RHEA:29827"/>
        <dbReference type="ChEBI" id="CHEBI:18420"/>
    </reaction>
</comment>
<evidence type="ECO:0000256" key="8">
    <source>
        <dbReference type="ARBA" id="ARBA00023065"/>
    </source>
</evidence>
<dbReference type="AlphaFoldDB" id="A0A2U1ZZ83"/>
<evidence type="ECO:0000256" key="2">
    <source>
        <dbReference type="ARBA" id="ARBA00009765"/>
    </source>
</evidence>
<dbReference type="FunFam" id="1.20.58.340:FF:000004">
    <property type="entry name" value="Magnesium transport protein CorA"/>
    <property type="match status" value="1"/>
</dbReference>
<comment type="caution">
    <text evidence="13">The sequence shown here is derived from an EMBL/GenBank/DDBJ whole genome shotgun (WGS) entry which is preliminary data.</text>
</comment>
<dbReference type="InterPro" id="IPR045861">
    <property type="entry name" value="CorA_cytoplasmic_dom"/>
</dbReference>
<evidence type="ECO:0000256" key="11">
    <source>
        <dbReference type="ARBA" id="ARBA00045497"/>
    </source>
</evidence>
<sequence length="275" mass="29926">MAGDGDAALRQMADSVLAPHASAGLPDDTVAMRVALLSLSEGDRPVRSTLVHVVAQLDRAVTTSVDRAALERLVARVRSLPASRRRGNYVVVRALLSLALEDVTAVSDGVTSRTARLENAVFSTATDDDDNVAGIYRVKRAIADSRRHVLPILTRLTLITEVDDADLGEVTLGHLERLEQGFRRVADALDTDDRLLGDMLTAQLTMVQVRQNTDMRRISAYAALAAVPTAVAGIYGMNFEYMPELTWHWGYPAVMTLIAGAVAVLYRAFKRSGWL</sequence>
<dbReference type="InterPro" id="IPR002523">
    <property type="entry name" value="MgTranspt_CorA/ZnTranspt_ZntB"/>
</dbReference>
<dbReference type="SUPFAM" id="SSF143865">
    <property type="entry name" value="CorA soluble domain-like"/>
    <property type="match status" value="1"/>
</dbReference>
<dbReference type="PANTHER" id="PTHR46494:SF1">
    <property type="entry name" value="CORA FAMILY METAL ION TRANSPORTER (EUROFUNG)"/>
    <property type="match status" value="1"/>
</dbReference>
<dbReference type="Gene3D" id="1.20.58.340">
    <property type="entry name" value="Magnesium transport protein CorA, transmembrane region"/>
    <property type="match status" value="2"/>
</dbReference>
<feature type="transmembrane region" description="Helical" evidence="12">
    <location>
        <begin position="249"/>
        <end position="269"/>
    </location>
</feature>
<gene>
    <name evidence="13" type="ORF">C8046_01510</name>
</gene>
<keyword evidence="5 12" id="KW-0812">Transmembrane</keyword>
<dbReference type="EMBL" id="PYHR01000002">
    <property type="protein sequence ID" value="PWD52274.1"/>
    <property type="molecule type" value="Genomic_DNA"/>
</dbReference>
<dbReference type="GO" id="GO:0015095">
    <property type="term" value="F:magnesium ion transmembrane transporter activity"/>
    <property type="evidence" value="ECO:0007669"/>
    <property type="project" value="TreeGrafter"/>
</dbReference>
<evidence type="ECO:0000313" key="13">
    <source>
        <dbReference type="EMBL" id="PWD52274.1"/>
    </source>
</evidence>